<name>A0A2G8SL43_9APHY</name>
<keyword evidence="3" id="KW-1185">Reference proteome</keyword>
<sequence length="339" mass="38317">MSMSYSWNAIFQNCWYIGNNFNAILYGVELILYFFTVKYIMDARMRRRQQKGKGDATKEPASIRAILYLSTGLLCMITIYLFAQNFFGEEMWIINEGYTGGSGQYYASHAAVWYQTMGSASSVVMNWMSDAYLIYRLFVVWDRNIFVIVLPAILYVGTVVLGILTCYYSGRPGGDFFVGIAPHIALAYSTVGIAMNVICSSLICGYIIHYIHMSNRALRREDNDHPHVVNRVLEIIVESMLPYTLFGATYVTLLGLNNPVAILFLSLYVMFTCLSPQIIMLRVVLGREWRNEHTLAGDPLSDLEFAKASIMKSQIDTRMSGDPIELQNIPSNSSSIEAK</sequence>
<evidence type="ECO:0000313" key="3">
    <source>
        <dbReference type="Proteomes" id="UP000230002"/>
    </source>
</evidence>
<feature type="transmembrane region" description="Helical" evidence="1">
    <location>
        <begin position="145"/>
        <end position="170"/>
    </location>
</feature>
<evidence type="ECO:0000313" key="2">
    <source>
        <dbReference type="EMBL" id="PIL34477.1"/>
    </source>
</evidence>
<feature type="transmembrane region" description="Helical" evidence="1">
    <location>
        <begin position="61"/>
        <end position="83"/>
    </location>
</feature>
<accession>A0A2G8SL43</accession>
<feature type="transmembrane region" description="Helical" evidence="1">
    <location>
        <begin position="190"/>
        <end position="211"/>
    </location>
</feature>
<gene>
    <name evidence="2" type="ORF">GSI_03254</name>
</gene>
<organism evidence="2 3">
    <name type="scientific">Ganoderma sinense ZZ0214-1</name>
    <dbReference type="NCBI Taxonomy" id="1077348"/>
    <lineage>
        <taxon>Eukaryota</taxon>
        <taxon>Fungi</taxon>
        <taxon>Dikarya</taxon>
        <taxon>Basidiomycota</taxon>
        <taxon>Agaricomycotina</taxon>
        <taxon>Agaricomycetes</taxon>
        <taxon>Polyporales</taxon>
        <taxon>Polyporaceae</taxon>
        <taxon>Ganoderma</taxon>
    </lineage>
</organism>
<proteinExistence type="predicted"/>
<protein>
    <submittedName>
        <fullName evidence="2">Uncharacterized protein</fullName>
    </submittedName>
</protein>
<feature type="transmembrane region" description="Helical" evidence="1">
    <location>
        <begin position="232"/>
        <end position="254"/>
    </location>
</feature>
<dbReference type="Proteomes" id="UP000230002">
    <property type="component" value="Unassembled WGS sequence"/>
</dbReference>
<keyword evidence="1" id="KW-0472">Membrane</keyword>
<reference evidence="2 3" key="1">
    <citation type="journal article" date="2015" name="Sci. Rep.">
        <title>Chromosome-level genome map provides insights into diverse defense mechanisms in the medicinal fungus Ganoderma sinense.</title>
        <authorList>
            <person name="Zhu Y."/>
            <person name="Xu J."/>
            <person name="Sun C."/>
            <person name="Zhou S."/>
            <person name="Xu H."/>
            <person name="Nelson D.R."/>
            <person name="Qian J."/>
            <person name="Song J."/>
            <person name="Luo H."/>
            <person name="Xiang L."/>
            <person name="Li Y."/>
            <person name="Xu Z."/>
            <person name="Ji A."/>
            <person name="Wang L."/>
            <person name="Lu S."/>
            <person name="Hayward A."/>
            <person name="Sun W."/>
            <person name="Li X."/>
            <person name="Schwartz D.C."/>
            <person name="Wang Y."/>
            <person name="Chen S."/>
        </authorList>
    </citation>
    <scope>NUCLEOTIDE SEQUENCE [LARGE SCALE GENOMIC DNA]</scope>
    <source>
        <strain evidence="2 3">ZZ0214-1</strain>
    </source>
</reference>
<evidence type="ECO:0000256" key="1">
    <source>
        <dbReference type="SAM" id="Phobius"/>
    </source>
</evidence>
<feature type="transmembrane region" description="Helical" evidence="1">
    <location>
        <begin position="260"/>
        <end position="285"/>
    </location>
</feature>
<dbReference type="OrthoDB" id="2787915at2759"/>
<keyword evidence="1" id="KW-0812">Transmembrane</keyword>
<feature type="transmembrane region" description="Helical" evidence="1">
    <location>
        <begin position="112"/>
        <end position="133"/>
    </location>
</feature>
<dbReference type="EMBL" id="AYKW01000005">
    <property type="protein sequence ID" value="PIL34477.1"/>
    <property type="molecule type" value="Genomic_DNA"/>
</dbReference>
<feature type="transmembrane region" description="Helical" evidence="1">
    <location>
        <begin position="20"/>
        <end position="40"/>
    </location>
</feature>
<keyword evidence="1" id="KW-1133">Transmembrane helix</keyword>
<dbReference type="AlphaFoldDB" id="A0A2G8SL43"/>
<comment type="caution">
    <text evidence="2">The sequence shown here is derived from an EMBL/GenBank/DDBJ whole genome shotgun (WGS) entry which is preliminary data.</text>
</comment>